<dbReference type="AlphaFoldDB" id="M8ALH4"/>
<proteinExistence type="predicted"/>
<feature type="compositionally biased region" description="Acidic residues" evidence="1">
    <location>
        <begin position="108"/>
        <end position="123"/>
    </location>
</feature>
<name>M8ALH4_TRIUA</name>
<evidence type="ECO:0000313" key="3">
    <source>
        <dbReference type="EMBL" id="EMS65935.1"/>
    </source>
</evidence>
<accession>M8ALH4</accession>
<keyword evidence="2" id="KW-0732">Signal</keyword>
<feature type="region of interest" description="Disordered" evidence="1">
    <location>
        <begin position="101"/>
        <end position="124"/>
    </location>
</feature>
<evidence type="ECO:0000256" key="2">
    <source>
        <dbReference type="SAM" id="SignalP"/>
    </source>
</evidence>
<feature type="signal peptide" evidence="2">
    <location>
        <begin position="1"/>
        <end position="19"/>
    </location>
</feature>
<feature type="chain" id="PRO_5009706932" evidence="2">
    <location>
        <begin position="20"/>
        <end position="255"/>
    </location>
</feature>
<organism evidence="3">
    <name type="scientific">Triticum urartu</name>
    <name type="common">Red wild einkorn</name>
    <name type="synonym">Crithodium urartu</name>
    <dbReference type="NCBI Taxonomy" id="4572"/>
    <lineage>
        <taxon>Eukaryota</taxon>
        <taxon>Viridiplantae</taxon>
        <taxon>Streptophyta</taxon>
        <taxon>Embryophyta</taxon>
        <taxon>Tracheophyta</taxon>
        <taxon>Spermatophyta</taxon>
        <taxon>Magnoliopsida</taxon>
        <taxon>Liliopsida</taxon>
        <taxon>Poales</taxon>
        <taxon>Poaceae</taxon>
        <taxon>BOP clade</taxon>
        <taxon>Pooideae</taxon>
        <taxon>Triticodae</taxon>
        <taxon>Triticeae</taxon>
        <taxon>Triticinae</taxon>
        <taxon>Triticum</taxon>
    </lineage>
</organism>
<reference evidence="3" key="1">
    <citation type="journal article" date="2013" name="Nature">
        <title>Draft genome of the wheat A-genome progenitor Triticum urartu.</title>
        <authorList>
            <person name="Ling H.Q."/>
            <person name="Zhao S."/>
            <person name="Liu D."/>
            <person name="Wang J."/>
            <person name="Sun H."/>
            <person name="Zhang C."/>
            <person name="Fan H."/>
            <person name="Li D."/>
            <person name="Dong L."/>
            <person name="Tao Y."/>
            <person name="Gao C."/>
            <person name="Wu H."/>
            <person name="Li Y."/>
            <person name="Cui Y."/>
            <person name="Guo X."/>
            <person name="Zheng S."/>
            <person name="Wang B."/>
            <person name="Yu K."/>
            <person name="Liang Q."/>
            <person name="Yang W."/>
            <person name="Lou X."/>
            <person name="Chen J."/>
            <person name="Feng M."/>
            <person name="Jian J."/>
            <person name="Zhang X."/>
            <person name="Luo G."/>
            <person name="Jiang Y."/>
            <person name="Liu J."/>
            <person name="Wang Z."/>
            <person name="Sha Y."/>
            <person name="Zhang B."/>
            <person name="Wu H."/>
            <person name="Tang D."/>
            <person name="Shen Q."/>
            <person name="Xue P."/>
            <person name="Zou S."/>
            <person name="Wang X."/>
            <person name="Liu X."/>
            <person name="Wang F."/>
            <person name="Yang Y."/>
            <person name="An X."/>
            <person name="Dong Z."/>
            <person name="Zhang K."/>
            <person name="Zhang X."/>
            <person name="Luo M.C."/>
            <person name="Dvorak J."/>
            <person name="Tong Y."/>
            <person name="Wang J."/>
            <person name="Yang H."/>
            <person name="Li Z."/>
            <person name="Wang D."/>
            <person name="Zhang A."/>
            <person name="Wang J."/>
        </authorList>
    </citation>
    <scope>NUCLEOTIDE SEQUENCE</scope>
</reference>
<evidence type="ECO:0000256" key="1">
    <source>
        <dbReference type="SAM" id="MobiDB-lite"/>
    </source>
</evidence>
<sequence>MNEGHNLLLVPLLPRLGTASILYLVHFVMSSGEGPCHLGAGRGTGTVHRRSYEGSAFTATQEEAEAFTVKAKAEYEAEEDREEEEAAFTVKAKTEAEAAFTVQAKAEEEVEDSDDDCDSDEEAGLDHDEFMARLIADYNAESEKIKADNPWLTYTDYSTEEYAYMRRNPEEVEEESDDDSDEKLRIYADMFRKLGGEGSHVVDGLVLCRALLRFVHFASVQIAPIRIRVSASGRKYVISEKLSKKRQYRDTFDYF</sequence>
<dbReference type="EMBL" id="KD037865">
    <property type="protein sequence ID" value="EMS65935.1"/>
    <property type="molecule type" value="Genomic_DNA"/>
</dbReference>
<protein>
    <submittedName>
        <fullName evidence="3">Uncharacterized protein</fullName>
    </submittedName>
</protein>
<gene>
    <name evidence="3" type="ORF">TRIUR3_04715</name>
</gene>